<feature type="transmembrane region" description="Helical" evidence="2">
    <location>
        <begin position="16"/>
        <end position="36"/>
    </location>
</feature>
<dbReference type="EMBL" id="MHKB01000003">
    <property type="protein sequence ID" value="OGY79929.1"/>
    <property type="molecule type" value="Genomic_DNA"/>
</dbReference>
<evidence type="ECO:0000313" key="3">
    <source>
        <dbReference type="EMBL" id="OGY79929.1"/>
    </source>
</evidence>
<feature type="region of interest" description="Disordered" evidence="1">
    <location>
        <begin position="71"/>
        <end position="97"/>
    </location>
</feature>
<dbReference type="AlphaFoldDB" id="A0A1G2ATT4"/>
<gene>
    <name evidence="3" type="ORF">A3B74_01605</name>
</gene>
<keyword evidence="2" id="KW-0812">Transmembrane</keyword>
<organism evidence="3 4">
    <name type="scientific">Candidatus Kerfeldbacteria bacterium RIFCSPHIGHO2_02_FULL_42_14</name>
    <dbReference type="NCBI Taxonomy" id="1798540"/>
    <lineage>
        <taxon>Bacteria</taxon>
        <taxon>Candidatus Kerfeldiibacteriota</taxon>
    </lineage>
</organism>
<proteinExistence type="predicted"/>
<dbReference type="Proteomes" id="UP000177165">
    <property type="component" value="Unassembled WGS sequence"/>
</dbReference>
<dbReference type="STRING" id="1798540.A3B74_01605"/>
<keyword evidence="2" id="KW-0472">Membrane</keyword>
<keyword evidence="2" id="KW-1133">Transmembrane helix</keyword>
<accession>A0A1G2ATT4</accession>
<evidence type="ECO:0000256" key="2">
    <source>
        <dbReference type="SAM" id="Phobius"/>
    </source>
</evidence>
<protein>
    <submittedName>
        <fullName evidence="3">Uncharacterized protein</fullName>
    </submittedName>
</protein>
<evidence type="ECO:0000313" key="4">
    <source>
        <dbReference type="Proteomes" id="UP000177165"/>
    </source>
</evidence>
<sequence length="97" mass="11347">MKLDTKKIKSLVIKNYSTLIMLVMLVYVGYMLWLGYKHIAIIMKDNESVSIQEPELLFNENQYQNIQQDLETRKKEAPVPPNPFHTSIIDSNKPLPR</sequence>
<evidence type="ECO:0000256" key="1">
    <source>
        <dbReference type="SAM" id="MobiDB-lite"/>
    </source>
</evidence>
<name>A0A1G2ATT4_9BACT</name>
<reference evidence="3 4" key="1">
    <citation type="journal article" date="2016" name="Nat. Commun.">
        <title>Thousands of microbial genomes shed light on interconnected biogeochemical processes in an aquifer system.</title>
        <authorList>
            <person name="Anantharaman K."/>
            <person name="Brown C.T."/>
            <person name="Hug L.A."/>
            <person name="Sharon I."/>
            <person name="Castelle C.J."/>
            <person name="Probst A.J."/>
            <person name="Thomas B.C."/>
            <person name="Singh A."/>
            <person name="Wilkins M.J."/>
            <person name="Karaoz U."/>
            <person name="Brodie E.L."/>
            <person name="Williams K.H."/>
            <person name="Hubbard S.S."/>
            <person name="Banfield J.F."/>
        </authorList>
    </citation>
    <scope>NUCLEOTIDE SEQUENCE [LARGE SCALE GENOMIC DNA]</scope>
</reference>
<comment type="caution">
    <text evidence="3">The sequence shown here is derived from an EMBL/GenBank/DDBJ whole genome shotgun (WGS) entry which is preliminary data.</text>
</comment>